<dbReference type="Proteomes" id="UP000324222">
    <property type="component" value="Unassembled WGS sequence"/>
</dbReference>
<evidence type="ECO:0000313" key="2">
    <source>
        <dbReference type="Proteomes" id="UP000324222"/>
    </source>
</evidence>
<accession>A0A5B7GNX9</accession>
<comment type="caution">
    <text evidence="1">The sequence shown here is derived from an EMBL/GenBank/DDBJ whole genome shotgun (WGS) entry which is preliminary data.</text>
</comment>
<sequence>MPAERPSQEQHASSFHLAAIYIKTSTNTRQQPRLSGIFLKTLPQLRKELVGPFLRVTLQKTRAW</sequence>
<proteinExistence type="predicted"/>
<keyword evidence="2" id="KW-1185">Reference proteome</keyword>
<protein>
    <submittedName>
        <fullName evidence="1">Uncharacterized protein</fullName>
    </submittedName>
</protein>
<gene>
    <name evidence="1" type="ORF">E2C01_053337</name>
</gene>
<dbReference type="AlphaFoldDB" id="A0A5B7GNX9"/>
<organism evidence="1 2">
    <name type="scientific">Portunus trituberculatus</name>
    <name type="common">Swimming crab</name>
    <name type="synonym">Neptunus trituberculatus</name>
    <dbReference type="NCBI Taxonomy" id="210409"/>
    <lineage>
        <taxon>Eukaryota</taxon>
        <taxon>Metazoa</taxon>
        <taxon>Ecdysozoa</taxon>
        <taxon>Arthropoda</taxon>
        <taxon>Crustacea</taxon>
        <taxon>Multicrustacea</taxon>
        <taxon>Malacostraca</taxon>
        <taxon>Eumalacostraca</taxon>
        <taxon>Eucarida</taxon>
        <taxon>Decapoda</taxon>
        <taxon>Pleocyemata</taxon>
        <taxon>Brachyura</taxon>
        <taxon>Eubrachyura</taxon>
        <taxon>Portunoidea</taxon>
        <taxon>Portunidae</taxon>
        <taxon>Portuninae</taxon>
        <taxon>Portunus</taxon>
    </lineage>
</organism>
<name>A0A5B7GNX9_PORTR</name>
<dbReference type="EMBL" id="VSRR010016460">
    <property type="protein sequence ID" value="MPC59319.1"/>
    <property type="molecule type" value="Genomic_DNA"/>
</dbReference>
<evidence type="ECO:0000313" key="1">
    <source>
        <dbReference type="EMBL" id="MPC59319.1"/>
    </source>
</evidence>
<reference evidence="1 2" key="1">
    <citation type="submission" date="2019-05" db="EMBL/GenBank/DDBJ databases">
        <title>Another draft genome of Portunus trituberculatus and its Hox gene families provides insights of decapod evolution.</title>
        <authorList>
            <person name="Jeong J.-H."/>
            <person name="Song I."/>
            <person name="Kim S."/>
            <person name="Choi T."/>
            <person name="Kim D."/>
            <person name="Ryu S."/>
            <person name="Kim W."/>
        </authorList>
    </citation>
    <scope>NUCLEOTIDE SEQUENCE [LARGE SCALE GENOMIC DNA]</scope>
    <source>
        <tissue evidence="1">Muscle</tissue>
    </source>
</reference>